<dbReference type="EMBL" id="MHJJ01000007">
    <property type="protein sequence ID" value="OGY65743.1"/>
    <property type="molecule type" value="Genomic_DNA"/>
</dbReference>
<accession>A0A1G1ZM71</accession>
<comment type="caution">
    <text evidence="1">The sequence shown here is derived from an EMBL/GenBank/DDBJ whole genome shotgun (WGS) entry which is preliminary data.</text>
</comment>
<name>A0A1G1ZM71_9BACT</name>
<proteinExistence type="predicted"/>
<evidence type="ECO:0000313" key="1">
    <source>
        <dbReference type="EMBL" id="OGY65743.1"/>
    </source>
</evidence>
<sequence>MTEVALAERVSGRRYRVTHTEGFKYNGDPIKPIKVEIAGPTNWGPVTIRFAFEVRNYSGYGDSCLFDWIGLSLWEFLLQTHFGHDSDMAMLETDFRTVDELVSYLEACGFLISPV</sequence>
<evidence type="ECO:0000313" key="2">
    <source>
        <dbReference type="Proteomes" id="UP000177942"/>
    </source>
</evidence>
<dbReference type="AlphaFoldDB" id="A0A1G1ZM71"/>
<reference evidence="1 2" key="1">
    <citation type="journal article" date="2016" name="Nat. Commun.">
        <title>Thousands of microbial genomes shed light on interconnected biogeochemical processes in an aquifer system.</title>
        <authorList>
            <person name="Anantharaman K."/>
            <person name="Brown C.T."/>
            <person name="Hug L.A."/>
            <person name="Sharon I."/>
            <person name="Castelle C.J."/>
            <person name="Probst A.J."/>
            <person name="Thomas B.C."/>
            <person name="Singh A."/>
            <person name="Wilkins M.J."/>
            <person name="Karaoz U."/>
            <person name="Brodie E.L."/>
            <person name="Williams K.H."/>
            <person name="Hubbard S.S."/>
            <person name="Banfield J.F."/>
        </authorList>
    </citation>
    <scope>NUCLEOTIDE SEQUENCE [LARGE SCALE GENOMIC DNA]</scope>
</reference>
<protein>
    <submittedName>
        <fullName evidence="1">Uncharacterized protein</fullName>
    </submittedName>
</protein>
<dbReference type="Proteomes" id="UP000177942">
    <property type="component" value="Unassembled WGS sequence"/>
</dbReference>
<gene>
    <name evidence="1" type="ORF">A3A16_03975</name>
</gene>
<organism evidence="1 2">
    <name type="scientific">Candidatus Harrisonbacteria bacterium RIFCSPLOWO2_01_FULL_44_18</name>
    <dbReference type="NCBI Taxonomy" id="1798407"/>
    <lineage>
        <taxon>Bacteria</taxon>
        <taxon>Candidatus Harrisoniibacteriota</taxon>
    </lineage>
</organism>